<accession>A0ABP9QUF3</accession>
<evidence type="ECO:0000313" key="4">
    <source>
        <dbReference type="EMBL" id="GAA5167755.1"/>
    </source>
</evidence>
<proteinExistence type="predicted"/>
<evidence type="ECO:0000313" key="5">
    <source>
        <dbReference type="Proteomes" id="UP001428817"/>
    </source>
</evidence>
<evidence type="ECO:0000256" key="1">
    <source>
        <dbReference type="ARBA" id="ARBA00022679"/>
    </source>
</evidence>
<gene>
    <name evidence="4" type="ORF">GCM10023321_60820</name>
</gene>
<dbReference type="PROSITE" id="PS51186">
    <property type="entry name" value="GNAT"/>
    <property type="match status" value="1"/>
</dbReference>
<dbReference type="EMBL" id="BAABJP010000039">
    <property type="protein sequence ID" value="GAA5167755.1"/>
    <property type="molecule type" value="Genomic_DNA"/>
</dbReference>
<sequence>MALASVRPAGLDDVDEIVRLQALTWRTAYAEILPAAALDRLDGPDARAAWAAAVTAGDGHHVLVATEGDWTVGFCAAGPANLDDPDAPDGRVQIASLLVEPRWGRRGHGRRLLTAIFRWLAEDGAREGVVWVPEPDVASRAFYDRVGWDSDGLVRTLDAGDREVREIRLAGALRVENRDPRRRSDLSS</sequence>
<name>A0ABP9QUF3_9PSEU</name>
<dbReference type="PANTHER" id="PTHR43877">
    <property type="entry name" value="AMINOALKYLPHOSPHONATE N-ACETYLTRANSFERASE-RELATED-RELATED"/>
    <property type="match status" value="1"/>
</dbReference>
<dbReference type="SUPFAM" id="SSF55729">
    <property type="entry name" value="Acyl-CoA N-acyltransferases (Nat)"/>
    <property type="match status" value="1"/>
</dbReference>
<feature type="domain" description="N-acetyltransferase" evidence="3">
    <location>
        <begin position="4"/>
        <end position="171"/>
    </location>
</feature>
<evidence type="ECO:0000259" key="3">
    <source>
        <dbReference type="PROSITE" id="PS51186"/>
    </source>
</evidence>
<dbReference type="InterPro" id="IPR000182">
    <property type="entry name" value="GNAT_dom"/>
</dbReference>
<dbReference type="PANTHER" id="PTHR43877:SF1">
    <property type="entry name" value="ACETYLTRANSFERASE"/>
    <property type="match status" value="1"/>
</dbReference>
<dbReference type="RefSeq" id="WP_185065274.1">
    <property type="nucleotide sequence ID" value="NZ_BAABJP010000039.1"/>
</dbReference>
<dbReference type="InterPro" id="IPR016181">
    <property type="entry name" value="Acyl_CoA_acyltransferase"/>
</dbReference>
<organism evidence="4 5">
    <name type="scientific">Pseudonocardia eucalypti</name>
    <dbReference type="NCBI Taxonomy" id="648755"/>
    <lineage>
        <taxon>Bacteria</taxon>
        <taxon>Bacillati</taxon>
        <taxon>Actinomycetota</taxon>
        <taxon>Actinomycetes</taxon>
        <taxon>Pseudonocardiales</taxon>
        <taxon>Pseudonocardiaceae</taxon>
        <taxon>Pseudonocardia</taxon>
    </lineage>
</organism>
<keyword evidence="2" id="KW-0012">Acyltransferase</keyword>
<keyword evidence="1" id="KW-0808">Transferase</keyword>
<dbReference type="Gene3D" id="3.40.630.30">
    <property type="match status" value="1"/>
</dbReference>
<protein>
    <recommendedName>
        <fullName evidence="3">N-acetyltransferase domain-containing protein</fullName>
    </recommendedName>
</protein>
<dbReference type="Proteomes" id="UP001428817">
    <property type="component" value="Unassembled WGS sequence"/>
</dbReference>
<dbReference type="InterPro" id="IPR050832">
    <property type="entry name" value="Bact_Acetyltransf"/>
</dbReference>
<reference evidence="5" key="1">
    <citation type="journal article" date="2019" name="Int. J. Syst. Evol. Microbiol.">
        <title>The Global Catalogue of Microorganisms (GCM) 10K type strain sequencing project: providing services to taxonomists for standard genome sequencing and annotation.</title>
        <authorList>
            <consortium name="The Broad Institute Genomics Platform"/>
            <consortium name="The Broad Institute Genome Sequencing Center for Infectious Disease"/>
            <person name="Wu L."/>
            <person name="Ma J."/>
        </authorList>
    </citation>
    <scope>NUCLEOTIDE SEQUENCE [LARGE SCALE GENOMIC DNA]</scope>
    <source>
        <strain evidence="5">JCM 18303</strain>
    </source>
</reference>
<keyword evidence="5" id="KW-1185">Reference proteome</keyword>
<evidence type="ECO:0000256" key="2">
    <source>
        <dbReference type="ARBA" id="ARBA00023315"/>
    </source>
</evidence>
<dbReference type="Pfam" id="PF00583">
    <property type="entry name" value="Acetyltransf_1"/>
    <property type="match status" value="1"/>
</dbReference>
<comment type="caution">
    <text evidence="4">The sequence shown here is derived from an EMBL/GenBank/DDBJ whole genome shotgun (WGS) entry which is preliminary data.</text>
</comment>